<dbReference type="KEGG" id="pprt:ET464_17845"/>
<feature type="chain" id="PRO_5038568130" evidence="8">
    <location>
        <begin position="26"/>
        <end position="386"/>
    </location>
</feature>
<proteinExistence type="inferred from homology"/>
<dbReference type="InterPro" id="IPR038501">
    <property type="entry name" value="Spore_GerAC_C_sf"/>
</dbReference>
<evidence type="ECO:0000313" key="12">
    <source>
        <dbReference type="Proteomes" id="UP000293568"/>
    </source>
</evidence>
<evidence type="ECO:0000256" key="4">
    <source>
        <dbReference type="ARBA" id="ARBA00022729"/>
    </source>
</evidence>
<keyword evidence="12" id="KW-1185">Reference proteome</keyword>
<dbReference type="PROSITE" id="PS51257">
    <property type="entry name" value="PROKAR_LIPOPROTEIN"/>
    <property type="match status" value="1"/>
</dbReference>
<keyword evidence="3" id="KW-0309">Germination</keyword>
<comment type="subcellular location">
    <subcellularLocation>
        <location evidence="1">Membrane</location>
        <topology evidence="1">Lipid-anchor</topology>
    </subcellularLocation>
</comment>
<evidence type="ECO:0000256" key="2">
    <source>
        <dbReference type="ARBA" id="ARBA00007886"/>
    </source>
</evidence>
<evidence type="ECO:0000256" key="1">
    <source>
        <dbReference type="ARBA" id="ARBA00004635"/>
    </source>
</evidence>
<name>A0A4P6F472_9BACL</name>
<dbReference type="Proteomes" id="UP000293568">
    <property type="component" value="Chromosome"/>
</dbReference>
<dbReference type="Pfam" id="PF25198">
    <property type="entry name" value="Spore_GerAC_N"/>
    <property type="match status" value="1"/>
</dbReference>
<keyword evidence="4 8" id="KW-0732">Signal</keyword>
<dbReference type="GO" id="GO:0016020">
    <property type="term" value="C:membrane"/>
    <property type="evidence" value="ECO:0007669"/>
    <property type="project" value="UniProtKB-SubCell"/>
</dbReference>
<evidence type="ECO:0000259" key="9">
    <source>
        <dbReference type="Pfam" id="PF05504"/>
    </source>
</evidence>
<keyword evidence="7" id="KW-0449">Lipoprotein</keyword>
<dbReference type="InterPro" id="IPR008844">
    <property type="entry name" value="Spore_GerAC-like"/>
</dbReference>
<sequence>MRLSSLKAAVRCGIVLILLSGFLTSACSTDKLDLENASVPLALGLDLDENQKIHYYLSTPVFNHDIKKKSKEIDAEFLSLRQSRKDQDSMVSGSIQGRNYQVLLIGRKLIETEGWFQMLDVIYRDPRNTVTDRVIVVQGPVSDVIYFRADDQPPISVFLRSLIDSKSKNAETVRTTAQELHRQYFDRALTPAVSEIKLEEGRVKVTGTALLSHLGLYRTSLGRQETALLEILQGNGRPGLMLSYAIPGEKKTGPFATDRLSFTLGVIKTKIKSSYSNDKFHFQIKIKAIVNVMEELFPYNMLSQEYHLERQVEQQMKGQIESMLSKIQRQQIDPVGFGLYARAYQHDEFKKVQNDWGKALAKADFDVKVSIKIGTMGAISNVSDIN</sequence>
<protein>
    <submittedName>
        <fullName evidence="11">Ger(X)C family spore germination protein</fullName>
    </submittedName>
</protein>
<dbReference type="AlphaFoldDB" id="A0A4P6F472"/>
<evidence type="ECO:0000256" key="7">
    <source>
        <dbReference type="ARBA" id="ARBA00023288"/>
    </source>
</evidence>
<dbReference type="InterPro" id="IPR046953">
    <property type="entry name" value="Spore_GerAC-like_C"/>
</dbReference>
<keyword evidence="6" id="KW-0564">Palmitate</keyword>
<keyword evidence="5" id="KW-0472">Membrane</keyword>
<evidence type="ECO:0000259" key="10">
    <source>
        <dbReference type="Pfam" id="PF25198"/>
    </source>
</evidence>
<evidence type="ECO:0000256" key="3">
    <source>
        <dbReference type="ARBA" id="ARBA00022544"/>
    </source>
</evidence>
<dbReference type="InterPro" id="IPR057336">
    <property type="entry name" value="GerAC_N"/>
</dbReference>
<comment type="similarity">
    <text evidence="2">Belongs to the GerABKC lipoprotein family.</text>
</comment>
<accession>A0A4P6F472</accession>
<dbReference type="Gene3D" id="3.30.300.210">
    <property type="entry name" value="Nutrient germinant receptor protein C, domain 3"/>
    <property type="match status" value="1"/>
</dbReference>
<dbReference type="PANTHER" id="PTHR35789:SF1">
    <property type="entry name" value="SPORE GERMINATION PROTEIN B3"/>
    <property type="match status" value="1"/>
</dbReference>
<evidence type="ECO:0000313" key="11">
    <source>
        <dbReference type="EMBL" id="QAY67967.1"/>
    </source>
</evidence>
<evidence type="ECO:0000256" key="8">
    <source>
        <dbReference type="SAM" id="SignalP"/>
    </source>
</evidence>
<gene>
    <name evidence="11" type="ORF">ET464_17845</name>
</gene>
<evidence type="ECO:0000256" key="5">
    <source>
        <dbReference type="ARBA" id="ARBA00023136"/>
    </source>
</evidence>
<organism evidence="11 12">
    <name type="scientific">Paenibacillus protaetiae</name>
    <dbReference type="NCBI Taxonomy" id="2509456"/>
    <lineage>
        <taxon>Bacteria</taxon>
        <taxon>Bacillati</taxon>
        <taxon>Bacillota</taxon>
        <taxon>Bacilli</taxon>
        <taxon>Bacillales</taxon>
        <taxon>Paenibacillaceae</taxon>
        <taxon>Paenibacillus</taxon>
    </lineage>
</organism>
<dbReference type="OrthoDB" id="2694406at2"/>
<feature type="signal peptide" evidence="8">
    <location>
        <begin position="1"/>
        <end position="25"/>
    </location>
</feature>
<feature type="domain" description="Spore germination GerAC-like C-terminal" evidence="9">
    <location>
        <begin position="207"/>
        <end position="377"/>
    </location>
</feature>
<dbReference type="GO" id="GO:0009847">
    <property type="term" value="P:spore germination"/>
    <property type="evidence" value="ECO:0007669"/>
    <property type="project" value="InterPro"/>
</dbReference>
<evidence type="ECO:0000256" key="6">
    <source>
        <dbReference type="ARBA" id="ARBA00023139"/>
    </source>
</evidence>
<dbReference type="Pfam" id="PF05504">
    <property type="entry name" value="Spore_GerAC"/>
    <property type="match status" value="1"/>
</dbReference>
<dbReference type="NCBIfam" id="TIGR02887">
    <property type="entry name" value="spore_ger_x_C"/>
    <property type="match status" value="1"/>
</dbReference>
<dbReference type="EMBL" id="CP035492">
    <property type="protein sequence ID" value="QAY67967.1"/>
    <property type="molecule type" value="Genomic_DNA"/>
</dbReference>
<dbReference type="PANTHER" id="PTHR35789">
    <property type="entry name" value="SPORE GERMINATION PROTEIN B3"/>
    <property type="match status" value="1"/>
</dbReference>
<reference evidence="11 12" key="1">
    <citation type="submission" date="2019-01" db="EMBL/GenBank/DDBJ databases">
        <title>Genome sequencing of strain FW100M-2.</title>
        <authorList>
            <person name="Heo J."/>
            <person name="Kim S.-J."/>
            <person name="Kim J.-S."/>
            <person name="Hong S.-B."/>
            <person name="Kwon S.-W."/>
        </authorList>
    </citation>
    <scope>NUCLEOTIDE SEQUENCE [LARGE SCALE GENOMIC DNA]</scope>
    <source>
        <strain evidence="11 12">FW100M-2</strain>
    </source>
</reference>
<feature type="domain" description="Spore germination protein N-terminal" evidence="10">
    <location>
        <begin position="30"/>
        <end position="197"/>
    </location>
</feature>